<dbReference type="SUPFAM" id="SSF52058">
    <property type="entry name" value="L domain-like"/>
    <property type="match status" value="1"/>
</dbReference>
<accession>A0A7J7MBI9</accession>
<dbReference type="OrthoDB" id="2018313at2759"/>
<proteinExistence type="predicted"/>
<evidence type="ECO:0000256" key="1">
    <source>
        <dbReference type="SAM" id="MobiDB-lite"/>
    </source>
</evidence>
<feature type="region of interest" description="Disordered" evidence="1">
    <location>
        <begin position="168"/>
        <end position="230"/>
    </location>
</feature>
<organism evidence="3 4">
    <name type="scientific">Kingdonia uniflora</name>
    <dbReference type="NCBI Taxonomy" id="39325"/>
    <lineage>
        <taxon>Eukaryota</taxon>
        <taxon>Viridiplantae</taxon>
        <taxon>Streptophyta</taxon>
        <taxon>Embryophyta</taxon>
        <taxon>Tracheophyta</taxon>
        <taxon>Spermatophyta</taxon>
        <taxon>Magnoliopsida</taxon>
        <taxon>Ranunculales</taxon>
        <taxon>Circaeasteraceae</taxon>
        <taxon>Kingdonia</taxon>
    </lineage>
</organism>
<evidence type="ECO:0000313" key="4">
    <source>
        <dbReference type="Proteomes" id="UP000541444"/>
    </source>
</evidence>
<dbReference type="AlphaFoldDB" id="A0A7J7MBI9"/>
<evidence type="ECO:0000313" key="3">
    <source>
        <dbReference type="EMBL" id="KAF6152247.1"/>
    </source>
</evidence>
<feature type="domain" description="R13L1/DRL21-like LRR repeat region" evidence="2">
    <location>
        <begin position="313"/>
        <end position="437"/>
    </location>
</feature>
<name>A0A7J7MBI9_9MAGN</name>
<reference evidence="3 4" key="1">
    <citation type="journal article" date="2020" name="IScience">
        <title>Genome Sequencing of the Endangered Kingdonia uniflora (Circaeasteraceae, Ranunculales) Reveals Potential Mechanisms of Evolutionary Specialization.</title>
        <authorList>
            <person name="Sun Y."/>
            <person name="Deng T."/>
            <person name="Zhang A."/>
            <person name="Moore M.J."/>
            <person name="Landis J.B."/>
            <person name="Lin N."/>
            <person name="Zhang H."/>
            <person name="Zhang X."/>
            <person name="Huang J."/>
            <person name="Zhang X."/>
            <person name="Sun H."/>
            <person name="Wang H."/>
        </authorList>
    </citation>
    <scope>NUCLEOTIDE SEQUENCE [LARGE SCALE GENOMIC DNA]</scope>
    <source>
        <strain evidence="3">TB1705</strain>
        <tissue evidence="3">Leaf</tissue>
    </source>
</reference>
<evidence type="ECO:0000259" key="2">
    <source>
        <dbReference type="Pfam" id="PF25019"/>
    </source>
</evidence>
<dbReference type="Proteomes" id="UP000541444">
    <property type="component" value="Unassembled WGS sequence"/>
</dbReference>
<protein>
    <recommendedName>
        <fullName evidence="2">R13L1/DRL21-like LRR repeat region domain-containing protein</fullName>
    </recommendedName>
</protein>
<dbReference type="Pfam" id="PF25019">
    <property type="entry name" value="LRR_R13L1-DRL21"/>
    <property type="match status" value="1"/>
</dbReference>
<dbReference type="EMBL" id="JACGCM010001644">
    <property type="protein sequence ID" value="KAF6152247.1"/>
    <property type="molecule type" value="Genomic_DNA"/>
</dbReference>
<dbReference type="InterPro" id="IPR032675">
    <property type="entry name" value="LRR_dom_sf"/>
</dbReference>
<feature type="region of interest" description="Disordered" evidence="1">
    <location>
        <begin position="109"/>
        <end position="129"/>
    </location>
</feature>
<dbReference type="Gene3D" id="3.80.10.10">
    <property type="entry name" value="Ribonuclease Inhibitor"/>
    <property type="match status" value="2"/>
</dbReference>
<sequence length="628" mass="71146">MKIRDKPLDKAIKRLNLMLMKLMHERRTNTRAWVQSGLVPSALAHIEILKKHYGDYDYEGEVDHEITAIGASALVPMRLPWEGFCSKYYLVSSYVATYKGVVHSSNWGKGPGRPRKERLKDFDEGGNSQKKCGKCGMYGHNKKTCKGPPGPLPIPRTNRAVGVNTSNTLANNRRDMGFNAPSNTVRSTYVPNRGRKPRGTRPRPQAACVSRNTQPNESGVTTQSSGQRGRGPSICRVFAIETVCNLGNLQTLKLTSCKNLRRLPDEGLRKLVNLRHLELNYTYALECLPKGLQALRDFQTLTKFVRSEEGCKLWELSNLNNLHGSLIITNIKGSKESINDAKLKSKEHLCSLGLYFVQDAYEGKRDDDASVIELFEPHPNLENLLVWDYGGSKLPNWIEFQSSSIMLRQLEILECRNLEVLPPLTKLESLQYLLLQELDSMSPMGLFNGFEASTTTVAYPNLKKLAINDMKHWEEWVMETSNEDITIMPFLQRLDIYNCPMLKSLPHQILYGSVRNMNYGSVRNMFMFIWNCPELIISWFPPFLEELTLDGDAVFTTFNISPRLSQLMALQTLKVGNCDSLICIPDELQHLTSRKLVIGSCSILGPRCEKDVGEDWSIISHIPIIYIV</sequence>
<gene>
    <name evidence="3" type="ORF">GIB67_005901</name>
</gene>
<comment type="caution">
    <text evidence="3">The sequence shown here is derived from an EMBL/GenBank/DDBJ whole genome shotgun (WGS) entry which is preliminary data.</text>
</comment>
<dbReference type="PANTHER" id="PTHR47186">
    <property type="entry name" value="LEUCINE-RICH REPEAT-CONTAINING PROTEIN 57"/>
    <property type="match status" value="1"/>
</dbReference>
<dbReference type="InterPro" id="IPR056789">
    <property type="entry name" value="LRR_R13L1-DRL21"/>
</dbReference>
<feature type="compositionally biased region" description="Polar residues" evidence="1">
    <location>
        <begin position="180"/>
        <end position="190"/>
    </location>
</feature>
<feature type="compositionally biased region" description="Polar residues" evidence="1">
    <location>
        <begin position="210"/>
        <end position="227"/>
    </location>
</feature>
<dbReference type="PANTHER" id="PTHR47186:SF30">
    <property type="entry name" value="EF-HAND DOMAIN-CONTAINING PROTEIN"/>
    <property type="match status" value="1"/>
</dbReference>
<keyword evidence="4" id="KW-1185">Reference proteome</keyword>